<evidence type="ECO:0000256" key="7">
    <source>
        <dbReference type="ARBA" id="ARBA00047471"/>
    </source>
</evidence>
<evidence type="ECO:0000256" key="4">
    <source>
        <dbReference type="ARBA" id="ARBA00022679"/>
    </source>
</evidence>
<name>A0AAV5CIM4_ELECO</name>
<dbReference type="GO" id="GO:0046524">
    <property type="term" value="F:sucrose-phosphate synthase activity"/>
    <property type="evidence" value="ECO:0007669"/>
    <property type="project" value="UniProtKB-EC"/>
</dbReference>
<dbReference type="InterPro" id="IPR035659">
    <property type="entry name" value="SPS_C"/>
</dbReference>
<comment type="function">
    <text evidence="5">Plays a role in photosynthetic sucrose synthesis by catalyzing the rate-limiting step of sucrose biosynthesis from UDP-glucose and fructose- 6-phosphate. Involved in the regulation of carbon partitioning in the leaves of plants. May regulate the synthesis of sucrose and therefore play a major role as a limiting factor in the export of photoassimilates out of the leaf. Plays a role for sucrose availability that is essential for plant growth and fiber elongation.</text>
</comment>
<evidence type="ECO:0000256" key="2">
    <source>
        <dbReference type="ARBA" id="ARBA00012536"/>
    </source>
</evidence>
<feature type="domain" description="Sucrose synthase first GT-B" evidence="9">
    <location>
        <begin position="135"/>
        <end position="291"/>
    </location>
</feature>
<protein>
    <recommendedName>
        <fullName evidence="2">sucrose-phosphate synthase</fullName>
        <ecNumber evidence="2">2.4.1.14</ecNumber>
    </recommendedName>
    <alternativeName>
        <fullName evidence="6">UDP-glucose-fructose-phosphate glucosyltransferase</fullName>
    </alternativeName>
</protein>
<dbReference type="EMBL" id="BQKI01000007">
    <property type="protein sequence ID" value="GJM97879.1"/>
    <property type="molecule type" value="Genomic_DNA"/>
</dbReference>
<evidence type="ECO:0000256" key="6">
    <source>
        <dbReference type="ARBA" id="ARBA00031191"/>
    </source>
</evidence>
<dbReference type="Gene3D" id="3.90.1070.10">
    <property type="match status" value="1"/>
</dbReference>
<accession>A0AAV5CIM4</accession>
<keyword evidence="4" id="KW-0808">Transferase</keyword>
<dbReference type="SUPFAM" id="SSF53756">
    <property type="entry name" value="UDP-Glycosyltransferase/glycogen phosphorylase"/>
    <property type="match status" value="1"/>
</dbReference>
<evidence type="ECO:0000256" key="1">
    <source>
        <dbReference type="ARBA" id="ARBA00006530"/>
    </source>
</evidence>
<dbReference type="Proteomes" id="UP001054889">
    <property type="component" value="Unassembled WGS sequence"/>
</dbReference>
<reference evidence="11" key="2">
    <citation type="submission" date="2021-12" db="EMBL/GenBank/DDBJ databases">
        <title>Resequencing data analysis of finger millet.</title>
        <authorList>
            <person name="Hatakeyama M."/>
            <person name="Aluri S."/>
            <person name="Balachadran M.T."/>
            <person name="Sivarajan S.R."/>
            <person name="Poveda L."/>
            <person name="Shimizu-Inatsugi R."/>
            <person name="Schlapbach R."/>
            <person name="Sreeman S.M."/>
            <person name="Shimizu K.K."/>
        </authorList>
    </citation>
    <scope>NUCLEOTIDE SEQUENCE</scope>
</reference>
<dbReference type="InterPro" id="IPR044161">
    <property type="entry name" value="SPS"/>
</dbReference>
<sequence>MFYIQFEKEEAYRLSKRRLETEKPRNDATADMSEDLFEGVKGEDAGDPSVAYGDSTGSTPRISSVDKAIHSVDQVKYVVELAKALSSSPGVYRVDLLTRQILAPNFDRGYGEPVEVLASTSFKNFKYERGESGGAYIVRIPFGPKDRYLAKEHIWPFIQEFVDGALGHIVRMSKTIGEEIGSGCPVWPAVVHGHYASAGVAAALLSGVLNVPMVFTGHFLGKDKLEDLLKQGRQTREQINITYKIMRRIEAEELCLDASEIVIASTRQEIEEQWNLYDGFEVMLARKLRALVKRGANCFGRYMPRMVIMRFFTNPRKPMILAIARPYAEKNITTLVKAFGECRPLRELANLTLIMGNREAISKMHKVSAAVLTSVLTLIDEYDLYGQVAYPKHHKHSEVPDIYRLAARTKGAFVNVAYFEQFGVTLIEAAMHGLPVIATKNGAPVEIHQVLDNGLLVEPRDQHAIADALCKMLSEKQFWSRCRENGLKNIHQFSWPEHCKNYLSRILTLGPRHPSFGRKEHQKVLMKRREYIFVIAVDSVSKEDLIQIIRNSIEATRTGTLSGLAGFVLSTSRTIAEIQSLLVCAGMLLTDFDAFICNSGSDIYYPSQSSDMPSHSRVTFALDHNFRSHIGYRWGGEGLRKYLVKWASSVVERRGRIEKQVIFEDSEHSSTYCLSFKVVNPSHLPPLKELQKLMRIQSLRCHALYNHDATRLSVIPIHASRSQALRYLSIRWGIGLPDAVVIVGETGDSDYEELFGGLHKTVILKGVFNVPANRIHTVRRYPLQDVVALDSSNIIGIEGCSTNDMRSALHQLGMLTQ</sequence>
<dbReference type="PANTHER" id="PTHR46039">
    <property type="entry name" value="SUCROSE-PHOSPHATE SYNTHASE 3-RELATED"/>
    <property type="match status" value="1"/>
</dbReference>
<dbReference type="PANTHER" id="PTHR46039:SF4">
    <property type="entry name" value="SUCROSE-PHOSPHATE SYNTHASE 3-RELATED"/>
    <property type="match status" value="1"/>
</dbReference>
<dbReference type="CDD" id="cd16419">
    <property type="entry name" value="HAD_SPS"/>
    <property type="match status" value="1"/>
</dbReference>
<evidence type="ECO:0000256" key="3">
    <source>
        <dbReference type="ARBA" id="ARBA00022676"/>
    </source>
</evidence>
<dbReference type="InterPro" id="IPR000368">
    <property type="entry name" value="Sucrose_synth_GT-B1"/>
</dbReference>
<evidence type="ECO:0000259" key="9">
    <source>
        <dbReference type="Pfam" id="PF00862"/>
    </source>
</evidence>
<dbReference type="Pfam" id="PF05116">
    <property type="entry name" value="S6PP"/>
    <property type="match status" value="1"/>
</dbReference>
<feature type="domain" description="Glycosyl transferase family 1" evidence="8">
    <location>
        <begin position="314"/>
        <end position="487"/>
    </location>
</feature>
<evidence type="ECO:0000259" key="10">
    <source>
        <dbReference type="Pfam" id="PF05116"/>
    </source>
</evidence>
<organism evidence="11 12">
    <name type="scientific">Eleusine coracana subsp. coracana</name>
    <dbReference type="NCBI Taxonomy" id="191504"/>
    <lineage>
        <taxon>Eukaryota</taxon>
        <taxon>Viridiplantae</taxon>
        <taxon>Streptophyta</taxon>
        <taxon>Embryophyta</taxon>
        <taxon>Tracheophyta</taxon>
        <taxon>Spermatophyta</taxon>
        <taxon>Magnoliopsida</taxon>
        <taxon>Liliopsida</taxon>
        <taxon>Poales</taxon>
        <taxon>Poaceae</taxon>
        <taxon>PACMAD clade</taxon>
        <taxon>Chloridoideae</taxon>
        <taxon>Cynodonteae</taxon>
        <taxon>Eleusininae</taxon>
        <taxon>Eleusine</taxon>
    </lineage>
</organism>
<comment type="caution">
    <text evidence="11">The sequence shown here is derived from an EMBL/GenBank/DDBJ whole genome shotgun (WGS) entry which is preliminary data.</text>
</comment>
<keyword evidence="12" id="KW-1185">Reference proteome</keyword>
<dbReference type="Pfam" id="PF00534">
    <property type="entry name" value="Glycos_transf_1"/>
    <property type="match status" value="1"/>
</dbReference>
<dbReference type="Gene3D" id="3.40.50.2000">
    <property type="entry name" value="Glycogen Phosphorylase B"/>
    <property type="match status" value="2"/>
</dbReference>
<dbReference type="Pfam" id="PF00862">
    <property type="entry name" value="GT-B_Sucrose_synth"/>
    <property type="match status" value="1"/>
</dbReference>
<evidence type="ECO:0000259" key="8">
    <source>
        <dbReference type="Pfam" id="PF00534"/>
    </source>
</evidence>
<dbReference type="Gene3D" id="3.40.50.1000">
    <property type="entry name" value="HAD superfamily/HAD-like"/>
    <property type="match status" value="1"/>
</dbReference>
<dbReference type="AlphaFoldDB" id="A0AAV5CIM4"/>
<gene>
    <name evidence="11" type="primary">ga14840</name>
    <name evidence="11" type="ORF">PR202_ga14840</name>
</gene>
<dbReference type="InterPro" id="IPR023214">
    <property type="entry name" value="HAD_sf"/>
</dbReference>
<dbReference type="EC" id="2.4.1.14" evidence="2"/>
<feature type="domain" description="Sucrose phosphatase-like" evidence="10">
    <location>
        <begin position="566"/>
        <end position="763"/>
    </location>
</feature>
<evidence type="ECO:0000313" key="12">
    <source>
        <dbReference type="Proteomes" id="UP001054889"/>
    </source>
</evidence>
<dbReference type="InterPro" id="IPR001296">
    <property type="entry name" value="Glyco_trans_1"/>
</dbReference>
<comment type="similarity">
    <text evidence="1">Belongs to the glycosyltransferase 1 family.</text>
</comment>
<keyword evidence="3" id="KW-0328">Glycosyltransferase</keyword>
<proteinExistence type="inferred from homology"/>
<reference evidence="11" key="1">
    <citation type="journal article" date="2018" name="DNA Res.">
        <title>Multiple hybrid de novo genome assembly of finger millet, an orphan allotetraploid crop.</title>
        <authorList>
            <person name="Hatakeyama M."/>
            <person name="Aluri S."/>
            <person name="Balachadran M.T."/>
            <person name="Sivarajan S.R."/>
            <person name="Patrignani A."/>
            <person name="Gruter S."/>
            <person name="Poveda L."/>
            <person name="Shimizu-Inatsugi R."/>
            <person name="Baeten J."/>
            <person name="Francoijs K.J."/>
            <person name="Nataraja K.N."/>
            <person name="Reddy Y.A.N."/>
            <person name="Phadnis S."/>
            <person name="Ravikumar R.L."/>
            <person name="Schlapbach R."/>
            <person name="Sreeman S.M."/>
            <person name="Shimizu K.K."/>
        </authorList>
    </citation>
    <scope>NUCLEOTIDE SEQUENCE</scope>
</reference>
<evidence type="ECO:0000256" key="5">
    <source>
        <dbReference type="ARBA" id="ARBA00024883"/>
    </source>
</evidence>
<evidence type="ECO:0000313" key="11">
    <source>
        <dbReference type="EMBL" id="GJM97879.1"/>
    </source>
</evidence>
<comment type="catalytic activity">
    <reaction evidence="7">
        <text>beta-D-fructose 6-phosphate + UDP-alpha-D-glucose = sucrose 6(F)-phosphate + UDP + H(+)</text>
        <dbReference type="Rhea" id="RHEA:22172"/>
        <dbReference type="ChEBI" id="CHEBI:15378"/>
        <dbReference type="ChEBI" id="CHEBI:57634"/>
        <dbReference type="ChEBI" id="CHEBI:57723"/>
        <dbReference type="ChEBI" id="CHEBI:58223"/>
        <dbReference type="ChEBI" id="CHEBI:58885"/>
        <dbReference type="EC" id="2.4.1.14"/>
    </reaction>
</comment>
<dbReference type="InterPro" id="IPR006380">
    <property type="entry name" value="SPP-like_dom"/>
</dbReference>